<feature type="non-terminal residue" evidence="2">
    <location>
        <position position="130"/>
    </location>
</feature>
<gene>
    <name evidence="2" type="ORF">AVDCRST_MAG40-475</name>
</gene>
<proteinExistence type="predicted"/>
<feature type="compositionally biased region" description="Basic and acidic residues" evidence="1">
    <location>
        <begin position="121"/>
        <end position="130"/>
    </location>
</feature>
<accession>A0A6J4KF35</accession>
<name>A0A6J4KF35_9BACT</name>
<reference evidence="2" key="1">
    <citation type="submission" date="2020-02" db="EMBL/GenBank/DDBJ databases">
        <authorList>
            <person name="Meier V. D."/>
        </authorList>
    </citation>
    <scope>NUCLEOTIDE SEQUENCE</scope>
    <source>
        <strain evidence="2">AVDCRST_MAG40</strain>
    </source>
</reference>
<feature type="region of interest" description="Disordered" evidence="1">
    <location>
        <begin position="1"/>
        <end position="130"/>
    </location>
</feature>
<dbReference type="EMBL" id="CADCTX010000142">
    <property type="protein sequence ID" value="CAA9303022.1"/>
    <property type="molecule type" value="Genomic_DNA"/>
</dbReference>
<evidence type="ECO:0000313" key="2">
    <source>
        <dbReference type="EMBL" id="CAA9303022.1"/>
    </source>
</evidence>
<dbReference type="AlphaFoldDB" id="A0A6J4KF35"/>
<organism evidence="2">
    <name type="scientific">uncultured Gemmatimonadaceae bacterium</name>
    <dbReference type="NCBI Taxonomy" id="246130"/>
    <lineage>
        <taxon>Bacteria</taxon>
        <taxon>Pseudomonadati</taxon>
        <taxon>Gemmatimonadota</taxon>
        <taxon>Gemmatimonadia</taxon>
        <taxon>Gemmatimonadales</taxon>
        <taxon>Gemmatimonadaceae</taxon>
        <taxon>environmental samples</taxon>
    </lineage>
</organism>
<feature type="compositionally biased region" description="Basic residues" evidence="1">
    <location>
        <begin position="99"/>
        <end position="115"/>
    </location>
</feature>
<evidence type="ECO:0000256" key="1">
    <source>
        <dbReference type="SAM" id="MobiDB-lite"/>
    </source>
</evidence>
<protein>
    <submittedName>
        <fullName evidence="2">UPF0758 family protein</fullName>
    </submittedName>
</protein>
<sequence length="130" mass="13816">DLPPPQHRQPPLAAGVLRDARRDQAGGRARGVLRVHGGRRGGGAGGARGVARHGAEGARPPARGRAGRDARAQPPERAPRAVGRRPRGGRAAVRGGDRLRHRRQRGVGALRRRRGAQAGRAHPDRGGERR</sequence>
<feature type="non-terminal residue" evidence="2">
    <location>
        <position position="1"/>
    </location>
</feature>